<dbReference type="EMBL" id="JBFBVU010000007">
    <property type="protein sequence ID" value="MEV8466619.1"/>
    <property type="molecule type" value="Genomic_DNA"/>
</dbReference>
<organism evidence="2 3">
    <name type="scientific">Meridianimarinicoccus marinus</name>
    <dbReference type="NCBI Taxonomy" id="3231483"/>
    <lineage>
        <taxon>Bacteria</taxon>
        <taxon>Pseudomonadati</taxon>
        <taxon>Pseudomonadota</taxon>
        <taxon>Alphaproteobacteria</taxon>
        <taxon>Rhodobacterales</taxon>
        <taxon>Paracoccaceae</taxon>
        <taxon>Meridianimarinicoccus</taxon>
    </lineage>
</organism>
<evidence type="ECO:0000313" key="2">
    <source>
        <dbReference type="EMBL" id="MEV8466619.1"/>
    </source>
</evidence>
<dbReference type="InterPro" id="IPR011109">
    <property type="entry name" value="DNA_bind_recombinase_dom"/>
</dbReference>
<sequence length="51" mass="5830">MAEVVTDVRAQGHTSLRAMARELNRRGIQTRRGGHWHASNVRNIVKRIEGH</sequence>
<reference evidence="2 3" key="1">
    <citation type="submission" date="2024-07" db="EMBL/GenBank/DDBJ databases">
        <authorList>
            <person name="Kang M."/>
        </authorList>
    </citation>
    <scope>NUCLEOTIDE SEQUENCE [LARGE SCALE GENOMIC DNA]</scope>
    <source>
        <strain evidence="2 3">DFM31</strain>
    </source>
</reference>
<dbReference type="Pfam" id="PF07508">
    <property type="entry name" value="Recombinase"/>
    <property type="match status" value="1"/>
</dbReference>
<protein>
    <submittedName>
        <fullName evidence="2">Recombinase family protein</fullName>
    </submittedName>
</protein>
<keyword evidence="3" id="KW-1185">Reference proteome</keyword>
<feature type="domain" description="Recombinase" evidence="1">
    <location>
        <begin position="13"/>
        <end position="46"/>
    </location>
</feature>
<proteinExistence type="predicted"/>
<evidence type="ECO:0000313" key="3">
    <source>
        <dbReference type="Proteomes" id="UP001553161"/>
    </source>
</evidence>
<dbReference type="Gene3D" id="3.90.1750.20">
    <property type="entry name" value="Putative Large Serine Recombinase, Chain B, Domain 2"/>
    <property type="match status" value="1"/>
</dbReference>
<name>A0ABV3L4W6_9RHOB</name>
<dbReference type="RefSeq" id="WP_366192545.1">
    <property type="nucleotide sequence ID" value="NZ_JBFBVU010000007.1"/>
</dbReference>
<evidence type="ECO:0000259" key="1">
    <source>
        <dbReference type="Pfam" id="PF07508"/>
    </source>
</evidence>
<dbReference type="InterPro" id="IPR038109">
    <property type="entry name" value="DNA_bind_recomb_sf"/>
</dbReference>
<gene>
    <name evidence="2" type="ORF">AB0T83_07475</name>
</gene>
<dbReference type="Proteomes" id="UP001553161">
    <property type="component" value="Unassembled WGS sequence"/>
</dbReference>
<accession>A0ABV3L4W6</accession>
<comment type="caution">
    <text evidence="2">The sequence shown here is derived from an EMBL/GenBank/DDBJ whole genome shotgun (WGS) entry which is preliminary data.</text>
</comment>